<proteinExistence type="predicted"/>
<evidence type="ECO:0000256" key="1">
    <source>
        <dbReference type="ARBA" id="ARBA00023098"/>
    </source>
</evidence>
<evidence type="ECO:0000313" key="4">
    <source>
        <dbReference type="EMBL" id="CAJ1401054.1"/>
    </source>
</evidence>
<feature type="transmembrane region" description="Helical" evidence="2">
    <location>
        <begin position="811"/>
        <end position="834"/>
    </location>
</feature>
<dbReference type="Proteomes" id="UP001178507">
    <property type="component" value="Unassembled WGS sequence"/>
</dbReference>
<evidence type="ECO:0000259" key="3">
    <source>
        <dbReference type="Pfam" id="PF01734"/>
    </source>
</evidence>
<feature type="transmembrane region" description="Helical" evidence="2">
    <location>
        <begin position="363"/>
        <end position="387"/>
    </location>
</feature>
<comment type="caution">
    <text evidence="4">The sequence shown here is derived from an EMBL/GenBank/DDBJ whole genome shotgun (WGS) entry which is preliminary data.</text>
</comment>
<accession>A0AA36J8H6</accession>
<organism evidence="4 5">
    <name type="scientific">Effrenium voratum</name>
    <dbReference type="NCBI Taxonomy" id="2562239"/>
    <lineage>
        <taxon>Eukaryota</taxon>
        <taxon>Sar</taxon>
        <taxon>Alveolata</taxon>
        <taxon>Dinophyceae</taxon>
        <taxon>Suessiales</taxon>
        <taxon>Symbiodiniaceae</taxon>
        <taxon>Effrenium</taxon>
    </lineage>
</organism>
<dbReference type="Pfam" id="PF01734">
    <property type="entry name" value="Patatin"/>
    <property type="match status" value="1"/>
</dbReference>
<feature type="transmembrane region" description="Helical" evidence="2">
    <location>
        <begin position="292"/>
        <end position="316"/>
    </location>
</feature>
<feature type="transmembrane region" description="Helical" evidence="2">
    <location>
        <begin position="596"/>
        <end position="618"/>
    </location>
</feature>
<dbReference type="SUPFAM" id="SSF52151">
    <property type="entry name" value="FabD/lysophospholipase-like"/>
    <property type="match status" value="1"/>
</dbReference>
<feature type="transmembrane region" description="Helical" evidence="2">
    <location>
        <begin position="408"/>
        <end position="427"/>
    </location>
</feature>
<evidence type="ECO:0000256" key="2">
    <source>
        <dbReference type="SAM" id="Phobius"/>
    </source>
</evidence>
<keyword evidence="2" id="KW-0472">Membrane</keyword>
<dbReference type="InterPro" id="IPR002641">
    <property type="entry name" value="PNPLA_dom"/>
</dbReference>
<evidence type="ECO:0000313" key="5">
    <source>
        <dbReference type="Proteomes" id="UP001178507"/>
    </source>
</evidence>
<dbReference type="GO" id="GO:0006629">
    <property type="term" value="P:lipid metabolic process"/>
    <property type="evidence" value="ECO:0007669"/>
    <property type="project" value="UniProtKB-KW"/>
</dbReference>
<sequence length="848" mass="94187">MAARSLALPAGQEAFVVAGPRQAQAPGRVAGTSQSPGLAPLAPLASVAAAAAATAAAGRRQQRQRVACRAERQSAAARKAVTEKLVTSIDPSAGPEGTYQVGIDFKNWLQSAKEELKVDNLKVEGKVPAWLRGHLVRDSGSGSLPRWIQEKQVMMEEEELLRPRRMGAPGAGQMLAGENVEPFAVAFGGGGVRSGAFCSGVLWALAETNRLRHVTHISSVSGGSIAASGFSSFLVARQSTAPRGQGLDQWYREVVAEFIERSQRNAGYLVSFDNLWKAPEDHSSKVPRSLDLPLMCLVVLGVLVAAPLIFCVFYVVPVSMLIEAFWGGAMRDCFCIPPPKEQCGFLDLLQVDGTASHRIEGSFSLVVLVFFVTLLVILAFVYSCCGIENSRIGDNPKRYLHWRALVHLSSRWLVMLVLIAATVQLVFQAELWDYGKYRALEGKNVCAAYWKARKTGGGGLCSGLWLPDEHLLAQSRFKEFQSMIQEEEDEPLRELADQGNTTNSTLQTQFKEDRKGFSFIWSFFVLTLGFGVVALSFKFLGWSGLWKVWLAVLLPLWFIWPASFLLQWRIFGPITGQALVSPVFDTQIVGKYTERAWTIFTTMSLILAVASLPLFNFLHRFVHIYFRVSLQRAFYHDGADVPVEKVAKCPFVPVLLFGATLNEFQRPENEEPHCLFSLSQHAMGCQRTNFVRCPQWMTLSKCMTLSCAAIDGFVLTQINKWHTRILMAMLNLTQGDWLRFDIGQNWHSLSGRFPALVDQPHIASLIDRMPDMILFACIYLFILIANLNSTYSSGTELDNCDTFKFFRNLSAALIGIFIGIFSFFGHVPCLSWLLSSPLIRQIHMPLGF</sequence>
<dbReference type="AlphaFoldDB" id="A0AA36J8H6"/>
<dbReference type="EMBL" id="CAUJNA010003396">
    <property type="protein sequence ID" value="CAJ1401054.1"/>
    <property type="molecule type" value="Genomic_DNA"/>
</dbReference>
<gene>
    <name evidence="4" type="ORF">EVOR1521_LOCUS24272</name>
</gene>
<keyword evidence="2" id="KW-1133">Transmembrane helix</keyword>
<dbReference type="InterPro" id="IPR016035">
    <property type="entry name" value="Acyl_Trfase/lysoPLipase"/>
</dbReference>
<keyword evidence="2" id="KW-0812">Transmembrane</keyword>
<dbReference type="Gene3D" id="3.40.1090.10">
    <property type="entry name" value="Cytosolic phospholipase A2 catalytic domain"/>
    <property type="match status" value="1"/>
</dbReference>
<feature type="transmembrane region" description="Helical" evidence="2">
    <location>
        <begin position="548"/>
        <end position="571"/>
    </location>
</feature>
<protein>
    <recommendedName>
        <fullName evidence="3">PNPLA domain-containing protein</fullName>
    </recommendedName>
</protein>
<reference evidence="4" key="1">
    <citation type="submission" date="2023-08" db="EMBL/GenBank/DDBJ databases">
        <authorList>
            <person name="Chen Y."/>
            <person name="Shah S."/>
            <person name="Dougan E. K."/>
            <person name="Thang M."/>
            <person name="Chan C."/>
        </authorList>
    </citation>
    <scope>NUCLEOTIDE SEQUENCE</scope>
</reference>
<name>A0AA36J8H6_9DINO</name>
<feature type="transmembrane region" description="Helical" evidence="2">
    <location>
        <begin position="519"/>
        <end position="541"/>
    </location>
</feature>
<feature type="domain" description="PNPLA" evidence="3">
    <location>
        <begin position="186"/>
        <end position="259"/>
    </location>
</feature>
<keyword evidence="5" id="KW-1185">Reference proteome</keyword>
<keyword evidence="1" id="KW-0443">Lipid metabolism</keyword>
<feature type="transmembrane region" description="Helical" evidence="2">
    <location>
        <begin position="772"/>
        <end position="791"/>
    </location>
</feature>